<organism evidence="7 8">
    <name type="scientific">Pendulispora brunnea</name>
    <dbReference type="NCBI Taxonomy" id="2905690"/>
    <lineage>
        <taxon>Bacteria</taxon>
        <taxon>Pseudomonadati</taxon>
        <taxon>Myxococcota</taxon>
        <taxon>Myxococcia</taxon>
        <taxon>Myxococcales</taxon>
        <taxon>Sorangiineae</taxon>
        <taxon>Pendulisporaceae</taxon>
        <taxon>Pendulispora</taxon>
    </lineage>
</organism>
<gene>
    <name evidence="7" type="ORF">LZC95_17250</name>
</gene>
<sequence length="3774" mass="412321">MKSISIQDKRAALRKLLEGRKRTPKTAPLSSAQQRIWFWEQFQPGTSVYNLPCTVGIKGALNTNAFHASLRTLVERHEVLRTAIVSERQVILPDASLAMPIVDLTHLDEDACAAEVRRLSDEEASRPFDLTEGRPLRVKLLRTGPADHVLLFTMHHIASDGWSMSIFVRELAELYRAHTTGTAATLGELPIQYADYAVWQRDWLAGDAARVHLDYWREHLANAPAQLDLPTDRPRPHTRTTQSARHSAVVGAELAREVRALSKRAGATLYMTLLAAFEVLLYRYSHQEDIVVGTPIANRTRSEIEGLIGFFVNTLALRTHLGGNPAFLNLLERVRDVALQGYAHQDIPFEQVVEAVRASRDTGTTPVFQVMFALQNAPASTLELPGVTLTVTDSDTHTGLFDLTLTVTERNGELALAWDYSPDLFDAATIARMAAHYETLLGAIVRDPSVAIDSISLLSAAEQSQIVEGWNATQAELPRIEALHEIFERQARETPEAVAATYEGTELAYAELDARANRLAHRLRRAGIGPDACVGVCLENGLELPVAYLAILKAGGAIAPLDPSAPARRLAAHGELRLVLASTETAGKVQGLPCPVLCLDTEAASLAGESDALLPCITAPDDVAYVIHTSGSTGTPKGILVTHRAICNRILWGQLEHPLGTADRVLQVSSIGFDASMWEFFATFAGGANFVLVPSDRQKDVAHLVSAIESARITSMTVVPSLLQVMLDEARGAKLPSLRLVFCGGEALSPSLRDAFAACSDAKLVNVYGPSEAAIDTTYQDYDAGESSASISIGRPIGNVKVHLLDRAQAPVPVGVVGEMYIGGAGLARGYLGRPDHTAERFLPDPFSEGPGGRLYRTGDLARYTADGRISFVGRVDQQIKLRGVRIELGEIETALRLHPAVREVVVLVHGERLVAYLVSEGELDTTSLRAFLRETLPEAMVPSAFVFLDALPLTSSGKLDVRALPTPDFGGGQATGRGGGPRNPTEELLATIWGDVLGSSTVGIRDDFFELGGHSLLAVQIAARAREVFGKEVPIRWLFEAPTVEGLAARIARVDATAQTPPIVPVARDRRLPLSYEQESLWVTEQLSPGQATYNMPCAIRMQGALDLPALERALFELSARHESLRTTFAIVDGEPSQVIAPPSAVALPVVTLSSLPEDEREAAVRARFDEDARTGFDLAAGPLFRARLLRLSETDHVLLTSMHHIIADGWSMQPFVRELGALYEAFAQGKTPSLPAIGTQYADYAVWQRERLRGPALQKLVESAAESLAGAPAALDLPTDRPRPSVQTFAGATHTVTLPRPLLQGLRTLSRRHGATLFMTLLAGFDVLLHRYTHQGDIVVGTPVANRGRTEIENIIGHFVNTLVIRTRLDDDPAFATLLGRVKESALAAYAHQDVPFSLLLEKLQPPRDPSRSPVFQVMCELQNLLASDLALTGLSLTTVEGETKTAKFDLLLVFRETTEDVTAVFEYNTDLFEAATIARMATHLETLLASAVERPEERVSRLELLPAAERTHLLLDRNRTDIDWDTSVCFHHVFEEHVRATPEAVAIVCNGTTATYAEINARANRLAHVLRARLPHREAIVGVLLDRSIEFLVTMMAVFKAGHAYVPLDPALPRARLESMLLLAGCPLVITEPAHAALGGEIAGDTAQVLDVTEALAMPVSSTNPGLAIDPSGLAYVIFTSGSTGVPKGAMIEHRGMLNHLRAKVADLGMTAADCLAQTATQSFDVSVWQFLTALMVGGRVSVFRDESAWEPSRLMAQLARDRVTVFETVPTHTVLILDELESAPERYDLSGLRWLVVNGEPLLPDLCARWFALYPNVPMINAYGPTECSDDIAHYKMTAPPSGPWKYVPISGTLPNLRVYVLDAEMQPVPTGVAGELYIGGSGVGRGYLHHPERTATSFVPDPFGDTPGGRLYRTGDTVRYRHDGSIEFLGRIDHQVKIRGFRIEMGEIETALAAHAAVRECIVVARTDGGTEAKLVAYVVAREPASGAELARHLGERLAAYMVPSAFVLLEAFPLLPNGKVDRKALPAPRDADSVLQDDFVAPETETESAVAEIWAELLDVARVGRTDDFFQLGGHSLIAIRTIARIRSAFGVELNVRTLFERATVAGVAAVIDERRAHAQVARAEPLLDLESILRDAAATTANPPTHYQLAPYQLPEWYMHELEPTNPFYNVTISDVVLHGPVDVPIFVRAWQTLIERHDVFRIRFINQGGVPVQVVDPAYPLEIADVYIDRRHLAPDEVEAETRKLVAEVGSAPFDFERGPIFRAKLVEFPNQRFQLLFAIHHIVWDETSTMNFARELAEIYNAHRAGRTPQLPEISLSYAAYAQSIQRAVDTGRFERQRRFWVSKLSPPPPALALPIDYPRPALQTFRGSTVSQWLPGELAREVEAFVRREGLTLNIFFLAVLQLHLHRLSGQSDFAVGTPIANRDDERLDAMLGLFATAMPMRCAIQPGMTFGDLLHAARDGAIEAYDHHHYPSILAIQEVNPEHDLSRNRLFSVMFGVQNNKTRLLHDLRFDGLNIEFLQKAQVAEFETAKFDLTVVIDQLSSDIVAHWNFNSDLFKPSTAERMLRQFLSLAEQAARSPSQPIEAFELVSPEEARALAAFNATDVPWNRTITVHGLFEAQAARTPDACAVVDGARTLTYGELDRAVNRLARHLVALGVQPESRVGVLLEPSVDMVVALLAILRAGGAYVPLMPSEPEERRDRIVAASGMRVLVTTGALAESGIACETIVRLDVEDIGAQGDVAHANVLPQNLAYVIFTSGTTGVPKGIEIGHGGVVNLLSATQRLHPLEANDRVLFLTPYNFDASVLDVFWPLSVGAAVVVPPAAASKHAVRLAETMVEHGVSAFQCVPLMLQSFIEAAEAGELPDIPSLWLVICGGAALSRSLRDRFARAFEARLSNHYGPTEVSVDAAEFDCRGEVDGDVVPIGRPLSNVRMYVLDTDLRQVPIGVVGEIYVSSPGLARGYLGESARTAAAFLPDPFSRVPGTRMYRTGDLGRYRDDGNVEFIGRVDKQTKVRGNRVELEEIDVQLAAHPAIGRSVVQKIQRADAADALVAHVELRDSALGIGPSHPGLRLFTLAQRPELRKAAEALHVDAWPAFFAGDCTLRSYWTRLADEFPECQFVLTDANDAVVAVGNAIPLAWDGTTENLPQGWDAGLERAFVDAEAGVVPNTYFILTGVASREATGRGLAAAILRAHKSLGHGLGFERVVVAVRPNGKITEPGIDFGEWALRRRDDGQLEDPWLRAHERIGGSILRVEYESQHVRAKIADWEKWSGCTFEQSGDYLLPDTLQAVHIDLESGFGKYDDPCVWVSHPFREDEVYTYTHVDGRALRSFMKRAVPDYMIPDHFRIVGAMPLTSSGKVDEGALSRVLLETWEKRTVPAQTRTQKRLADIWSQVLGVPSLGITDDFFELGGHSLRAVEMLAKVSSAFGVEVGLRDFFLARTVRDLEKHILARAPEEAPSVKPSSPSVDGMGEEAIGICTGHHGEILQGVTERDGRLHRVLVTLPCPLMKSEASFVPDRSGAVAVEPAWKVKAQRAAELALAWAKRENWGGRLELRSNIPIGCGLGSSTSDVLAAIRAVAAATRKSIEPEIIAKLAVQAETASDSLMFPDRAVLFAHREGRVIEDLGGRLPPLEVLGINTDTAGIDTLQLTRARYDSAEIEGFRVAIGLLRRAVRDGDPRLLARVATADARVSQRYLPKPHFKKLEELARSVGALGLQVAHSGTVIGLLFDPQDSHNGERIARAKNAVAKLGFGTTWHFRTSE</sequence>
<dbReference type="InterPro" id="IPR025110">
    <property type="entry name" value="AMP-bd_C"/>
</dbReference>
<dbReference type="Pfam" id="PF00668">
    <property type="entry name" value="Condensation"/>
    <property type="match status" value="3"/>
</dbReference>
<dbReference type="Pfam" id="PF08544">
    <property type="entry name" value="GHMP_kinases_C"/>
    <property type="match status" value="1"/>
</dbReference>
<dbReference type="PROSITE" id="PS00455">
    <property type="entry name" value="AMP_BINDING"/>
    <property type="match status" value="3"/>
</dbReference>
<dbReference type="PROSITE" id="PS00012">
    <property type="entry name" value="PHOSPHOPANTETHEINE"/>
    <property type="match status" value="3"/>
</dbReference>
<feature type="domain" description="Carrier" evidence="6">
    <location>
        <begin position="2047"/>
        <end position="2122"/>
    </location>
</feature>
<dbReference type="PROSITE" id="PS50075">
    <property type="entry name" value="CARRIER"/>
    <property type="match status" value="3"/>
</dbReference>
<dbReference type="InterPro" id="IPR016181">
    <property type="entry name" value="Acyl_CoA_acyltransferase"/>
</dbReference>
<protein>
    <submittedName>
        <fullName evidence="7">Amino acid adenylation domain-containing protein</fullName>
    </submittedName>
</protein>
<name>A0ABZ2KIP8_9BACT</name>
<keyword evidence="8" id="KW-1185">Reference proteome</keyword>
<comment type="cofactor">
    <cofactor evidence="1">
        <name>pantetheine 4'-phosphate</name>
        <dbReference type="ChEBI" id="CHEBI:47942"/>
    </cofactor>
</comment>
<dbReference type="InterPro" id="IPR001242">
    <property type="entry name" value="Condensation_dom"/>
</dbReference>
<dbReference type="InterPro" id="IPR000873">
    <property type="entry name" value="AMP-dep_synth/lig_dom"/>
</dbReference>
<dbReference type="InterPro" id="IPR014721">
    <property type="entry name" value="Ribsml_uS5_D2-typ_fold_subgr"/>
</dbReference>
<dbReference type="Gene3D" id="1.10.1200.10">
    <property type="entry name" value="ACP-like"/>
    <property type="match status" value="1"/>
</dbReference>
<dbReference type="SUPFAM" id="SSF52777">
    <property type="entry name" value="CoA-dependent acyltransferases"/>
    <property type="match status" value="6"/>
</dbReference>
<dbReference type="Gene3D" id="2.30.38.10">
    <property type="entry name" value="Luciferase, Domain 3"/>
    <property type="match status" value="2"/>
</dbReference>
<dbReference type="InterPro" id="IPR045851">
    <property type="entry name" value="AMP-bd_C_sf"/>
</dbReference>
<dbReference type="InterPro" id="IPR020568">
    <property type="entry name" value="Ribosomal_Su5_D2-typ_SF"/>
</dbReference>
<dbReference type="InterPro" id="IPR009081">
    <property type="entry name" value="PP-bd_ACP"/>
</dbReference>
<feature type="region of interest" description="Disordered" evidence="5">
    <location>
        <begin position="227"/>
        <end position="246"/>
    </location>
</feature>
<keyword evidence="3" id="KW-0597">Phosphoprotein</keyword>
<evidence type="ECO:0000256" key="4">
    <source>
        <dbReference type="ARBA" id="ARBA00022777"/>
    </source>
</evidence>
<keyword evidence="4" id="KW-0808">Transferase</keyword>
<keyword evidence="4" id="KW-0418">Kinase</keyword>
<reference evidence="7 8" key="1">
    <citation type="submission" date="2021-12" db="EMBL/GenBank/DDBJ databases">
        <title>Discovery of the Pendulisporaceae a myxobacterial family with distinct sporulation behavior and unique specialized metabolism.</title>
        <authorList>
            <person name="Garcia R."/>
            <person name="Popoff A."/>
            <person name="Bader C.D."/>
            <person name="Loehr J."/>
            <person name="Walesch S."/>
            <person name="Walt C."/>
            <person name="Boldt J."/>
            <person name="Bunk B."/>
            <person name="Haeckl F.J.F.P.J."/>
            <person name="Gunesch A.P."/>
            <person name="Birkelbach J."/>
            <person name="Nuebel U."/>
            <person name="Pietschmann T."/>
            <person name="Bach T."/>
            <person name="Mueller R."/>
        </authorList>
    </citation>
    <scope>NUCLEOTIDE SEQUENCE [LARGE SCALE GENOMIC DNA]</scope>
    <source>
        <strain evidence="7 8">MSr12523</strain>
    </source>
</reference>
<dbReference type="Gene3D" id="3.40.50.12780">
    <property type="entry name" value="N-terminal domain of ligase-like"/>
    <property type="match status" value="1"/>
</dbReference>
<accession>A0ABZ2KIP8</accession>
<evidence type="ECO:0000313" key="7">
    <source>
        <dbReference type="EMBL" id="WXA98567.1"/>
    </source>
</evidence>
<dbReference type="InterPro" id="IPR020845">
    <property type="entry name" value="AMP-binding_CS"/>
</dbReference>
<dbReference type="CDD" id="cd17646">
    <property type="entry name" value="A_NRPS_AB3403-like"/>
    <property type="match status" value="1"/>
</dbReference>
<proteinExistence type="predicted"/>
<dbReference type="Gene3D" id="3.30.559.10">
    <property type="entry name" value="Chloramphenicol acetyltransferase-like domain"/>
    <property type="match status" value="3"/>
</dbReference>
<dbReference type="SUPFAM" id="SSF55729">
    <property type="entry name" value="Acyl-CoA N-acyltransferases (Nat)"/>
    <property type="match status" value="1"/>
</dbReference>
<dbReference type="Pfam" id="PF00550">
    <property type="entry name" value="PP-binding"/>
    <property type="match status" value="3"/>
</dbReference>
<dbReference type="InterPro" id="IPR029058">
    <property type="entry name" value="AB_hydrolase_fold"/>
</dbReference>
<dbReference type="PANTHER" id="PTHR45527:SF1">
    <property type="entry name" value="FATTY ACID SYNTHASE"/>
    <property type="match status" value="1"/>
</dbReference>
<dbReference type="SUPFAM" id="SSF47336">
    <property type="entry name" value="ACP-like"/>
    <property type="match status" value="3"/>
</dbReference>
<dbReference type="Gene3D" id="3.40.50.1820">
    <property type="entry name" value="alpha/beta hydrolase"/>
    <property type="match status" value="2"/>
</dbReference>
<feature type="domain" description="Carrier" evidence="6">
    <location>
        <begin position="3390"/>
        <end position="3465"/>
    </location>
</feature>
<evidence type="ECO:0000313" key="8">
    <source>
        <dbReference type="Proteomes" id="UP001379533"/>
    </source>
</evidence>
<evidence type="ECO:0000256" key="5">
    <source>
        <dbReference type="SAM" id="MobiDB-lite"/>
    </source>
</evidence>
<dbReference type="Gene3D" id="3.40.630.30">
    <property type="match status" value="1"/>
</dbReference>
<dbReference type="SUPFAM" id="SSF56801">
    <property type="entry name" value="Acetyl-CoA synthetase-like"/>
    <property type="match status" value="3"/>
</dbReference>
<dbReference type="Pfam" id="PF00501">
    <property type="entry name" value="AMP-binding"/>
    <property type="match status" value="3"/>
</dbReference>
<dbReference type="NCBIfam" id="NF003417">
    <property type="entry name" value="PRK04813.1"/>
    <property type="match status" value="4"/>
</dbReference>
<dbReference type="PANTHER" id="PTHR45527">
    <property type="entry name" value="NONRIBOSOMAL PEPTIDE SYNTHETASE"/>
    <property type="match status" value="1"/>
</dbReference>
<dbReference type="Pfam" id="PF00288">
    <property type="entry name" value="GHMP_kinases_N"/>
    <property type="match status" value="1"/>
</dbReference>
<dbReference type="Gene3D" id="3.30.559.30">
    <property type="entry name" value="Nonribosomal peptide synthetase, condensation domain"/>
    <property type="match status" value="3"/>
</dbReference>
<dbReference type="InterPro" id="IPR020806">
    <property type="entry name" value="PKS_PP-bd"/>
</dbReference>
<dbReference type="InterPro" id="IPR006162">
    <property type="entry name" value="Ppantetheine_attach_site"/>
</dbReference>
<dbReference type="Gene3D" id="3.40.50.980">
    <property type="match status" value="4"/>
</dbReference>
<dbReference type="InterPro" id="IPR036736">
    <property type="entry name" value="ACP-like_sf"/>
</dbReference>
<evidence type="ECO:0000256" key="2">
    <source>
        <dbReference type="ARBA" id="ARBA00022450"/>
    </source>
</evidence>
<dbReference type="Gene3D" id="3.30.230.10">
    <property type="match status" value="1"/>
</dbReference>
<dbReference type="CDD" id="cd19531">
    <property type="entry name" value="LCL_NRPS-like"/>
    <property type="match status" value="3"/>
</dbReference>
<evidence type="ECO:0000259" key="6">
    <source>
        <dbReference type="PROSITE" id="PS50075"/>
    </source>
</evidence>
<keyword evidence="2" id="KW-0596">Phosphopantetheine</keyword>
<dbReference type="EMBL" id="CP089982">
    <property type="protein sequence ID" value="WXA98567.1"/>
    <property type="molecule type" value="Genomic_DNA"/>
</dbReference>
<dbReference type="InterPro" id="IPR006204">
    <property type="entry name" value="GHMP_kinase_N_dom"/>
</dbReference>
<dbReference type="Proteomes" id="UP001379533">
    <property type="component" value="Chromosome"/>
</dbReference>
<dbReference type="Gene3D" id="3.30.300.30">
    <property type="match status" value="3"/>
</dbReference>
<dbReference type="InterPro" id="IPR010071">
    <property type="entry name" value="AA_adenyl_dom"/>
</dbReference>
<evidence type="ECO:0000256" key="3">
    <source>
        <dbReference type="ARBA" id="ARBA00022553"/>
    </source>
</evidence>
<evidence type="ECO:0000256" key="1">
    <source>
        <dbReference type="ARBA" id="ARBA00001957"/>
    </source>
</evidence>
<dbReference type="InterPro" id="IPR023213">
    <property type="entry name" value="CAT-like_dom_sf"/>
</dbReference>
<dbReference type="InterPro" id="IPR013750">
    <property type="entry name" value="GHMP_kinase_C_dom"/>
</dbReference>
<dbReference type="SMART" id="SM00823">
    <property type="entry name" value="PKS_PP"/>
    <property type="match status" value="3"/>
</dbReference>
<feature type="domain" description="Carrier" evidence="6">
    <location>
        <begin position="981"/>
        <end position="1056"/>
    </location>
</feature>
<dbReference type="SUPFAM" id="SSF54211">
    <property type="entry name" value="Ribosomal protein S5 domain 2-like"/>
    <property type="match status" value="1"/>
</dbReference>
<dbReference type="RefSeq" id="WP_394849181.1">
    <property type="nucleotide sequence ID" value="NZ_CP089982.1"/>
</dbReference>
<dbReference type="CDD" id="cd05930">
    <property type="entry name" value="A_NRPS"/>
    <property type="match status" value="2"/>
</dbReference>
<dbReference type="Pfam" id="PF13193">
    <property type="entry name" value="AMP-binding_C"/>
    <property type="match status" value="2"/>
</dbReference>
<dbReference type="InterPro" id="IPR042099">
    <property type="entry name" value="ANL_N_sf"/>
</dbReference>
<dbReference type="NCBIfam" id="TIGR01733">
    <property type="entry name" value="AA-adenyl-dom"/>
    <property type="match status" value="3"/>
</dbReference>